<dbReference type="KEGG" id="fpz:LA55_1310"/>
<evidence type="ECO:0000313" key="9">
    <source>
        <dbReference type="Proteomes" id="UP000031830"/>
    </source>
</evidence>
<protein>
    <recommendedName>
        <fullName evidence="5">Exodeoxyribonuclease 7 large subunit</fullName>
        <ecNumber evidence="5">3.1.11.6</ecNumber>
    </recommendedName>
</protein>
<gene>
    <name evidence="8" type="ORF">LA55_1310</name>
</gene>
<evidence type="ECO:0000256" key="2">
    <source>
        <dbReference type="ARBA" id="ARBA00022722"/>
    </source>
</evidence>
<dbReference type="InterPro" id="IPR020579">
    <property type="entry name" value="Exonuc_VII_lsu_C"/>
</dbReference>
<feature type="domain" description="Exonuclease VII large subunit C-terminal" evidence="6">
    <location>
        <begin position="139"/>
        <end position="452"/>
    </location>
</feature>
<organism evidence="8 9">
    <name type="scientific">Francisella philomiragia</name>
    <dbReference type="NCBI Taxonomy" id="28110"/>
    <lineage>
        <taxon>Bacteria</taxon>
        <taxon>Pseudomonadati</taxon>
        <taxon>Pseudomonadota</taxon>
        <taxon>Gammaproteobacteria</taxon>
        <taxon>Thiotrichales</taxon>
        <taxon>Francisellaceae</taxon>
        <taxon>Francisella</taxon>
    </lineage>
</organism>
<dbReference type="NCBIfam" id="TIGR00237">
    <property type="entry name" value="xseA"/>
    <property type="match status" value="1"/>
</dbReference>
<dbReference type="Pfam" id="PF02601">
    <property type="entry name" value="Exonuc_VII_L"/>
    <property type="match status" value="1"/>
</dbReference>
<dbReference type="InterPro" id="IPR025824">
    <property type="entry name" value="OB-fold_nuc-bd_dom"/>
</dbReference>
<dbReference type="Pfam" id="PF13742">
    <property type="entry name" value="tRNA_anti_2"/>
    <property type="match status" value="1"/>
</dbReference>
<dbReference type="EMBL" id="CP009440">
    <property type="protein sequence ID" value="AJI52830.1"/>
    <property type="molecule type" value="Genomic_DNA"/>
</dbReference>
<keyword evidence="4 5" id="KW-0269">Exonuclease</keyword>
<evidence type="ECO:0000256" key="5">
    <source>
        <dbReference type="RuleBase" id="RU004355"/>
    </source>
</evidence>
<dbReference type="STRING" id="28110.KU46_1307"/>
<dbReference type="CDD" id="cd04489">
    <property type="entry name" value="ExoVII_LU_OBF"/>
    <property type="match status" value="1"/>
</dbReference>
<dbReference type="PANTHER" id="PTHR30008:SF0">
    <property type="entry name" value="EXODEOXYRIBONUCLEASE 7 LARGE SUBUNIT"/>
    <property type="match status" value="1"/>
</dbReference>
<evidence type="ECO:0000259" key="6">
    <source>
        <dbReference type="Pfam" id="PF02601"/>
    </source>
</evidence>
<evidence type="ECO:0000256" key="4">
    <source>
        <dbReference type="ARBA" id="ARBA00022839"/>
    </source>
</evidence>
<dbReference type="GO" id="GO:0008855">
    <property type="term" value="F:exodeoxyribonuclease VII activity"/>
    <property type="evidence" value="ECO:0007669"/>
    <property type="project" value="UniProtKB-UniRule"/>
</dbReference>
<name>A0A0B6CVE2_9GAMM</name>
<dbReference type="GO" id="GO:0006308">
    <property type="term" value="P:DNA catabolic process"/>
    <property type="evidence" value="ECO:0007669"/>
    <property type="project" value="UniProtKB-UniRule"/>
</dbReference>
<keyword evidence="2 5" id="KW-0540">Nuclease</keyword>
<sequence>MQESLKLSEFLELIKSTIEMSFGYEGFWVVAELSEWRRSGKHYYGELIEHDGVSKFPIAKIRCNCWANKVDYIHSKFSQATGETLKTDMKVLFKVAVNYHTSFGLSLNIIDIDPAFTLGDRQARKIEILQNLSKKGILEKNKVLNMPGDFTNVAVITSITAAGKGDFFEEADKLQDLNLCNFDIYEAKMQGAECAKSVSTAFAKIVTIADKYDAIVLIRGGGSQADLDWFNNILPAESICNSKIPVLVGIGHERDSTVLDEICTKRFDTPSKVINYIANTIVDNAINAKYNYESIVRITKNLARQNKHQLDNLYHNFKTRLEHYLYQMNQSVDHNYKESTSIARGVSKLYAKSIDTVYQSILLSSKSLMRSYENNIYNLYNQSINKAQNILKYYNQTSESLYKQILSVSIEPTLKRGFSLTKTTDGKYITTQKQAQAYSDLEIVYADGHIQVEVKKNGNSK</sequence>
<dbReference type="GO" id="GO:0005737">
    <property type="term" value="C:cytoplasm"/>
    <property type="evidence" value="ECO:0007669"/>
    <property type="project" value="UniProtKB-SubCell"/>
</dbReference>
<evidence type="ECO:0000256" key="1">
    <source>
        <dbReference type="ARBA" id="ARBA00022490"/>
    </source>
</evidence>
<evidence type="ECO:0000256" key="3">
    <source>
        <dbReference type="ARBA" id="ARBA00022801"/>
    </source>
</evidence>
<dbReference type="Proteomes" id="UP000031830">
    <property type="component" value="Chromosome"/>
</dbReference>
<keyword evidence="3 5" id="KW-0378">Hydrolase</keyword>
<reference evidence="8 9" key="1">
    <citation type="journal article" date="2015" name="Genome Announc.">
        <title>Genome sequencing of 18 francisella strains to aid in assay development and testing.</title>
        <authorList>
            <person name="Johnson S.L."/>
            <person name="Daligault H.E."/>
            <person name="Davenport K.W."/>
            <person name="Coyne S.R."/>
            <person name="Frey K.G."/>
            <person name="Koroleva G.I."/>
            <person name="Broomall S.M."/>
            <person name="Bishop-Lilly K.A."/>
            <person name="Bruce D.C."/>
            <person name="Chertkov O."/>
            <person name="Freitas T."/>
            <person name="Jaissle J."/>
            <person name="Ladner J.T."/>
            <person name="Rosenzweig C.N."/>
            <person name="Gibbons H.S."/>
            <person name="Palacios G.F."/>
            <person name="Redden C.L."/>
            <person name="Xu Y."/>
            <person name="Minogue T.D."/>
            <person name="Chain P.S."/>
        </authorList>
    </citation>
    <scope>NUCLEOTIDE SEQUENCE [LARGE SCALE GENOMIC DNA]</scope>
    <source>
        <strain evidence="8 9">GA01-2794</strain>
    </source>
</reference>
<comment type="subcellular location">
    <subcellularLocation>
        <location evidence="5">Cytoplasm</location>
    </subcellularLocation>
</comment>
<accession>A0A0B6CVE2</accession>
<feature type="domain" description="OB-fold nucleic acid binding" evidence="7">
    <location>
        <begin position="6"/>
        <end position="112"/>
    </location>
</feature>
<dbReference type="PANTHER" id="PTHR30008">
    <property type="entry name" value="EXODEOXYRIBONUCLEASE 7 LARGE SUBUNIT"/>
    <property type="match status" value="1"/>
</dbReference>
<dbReference type="GO" id="GO:0009318">
    <property type="term" value="C:exodeoxyribonuclease VII complex"/>
    <property type="evidence" value="ECO:0007669"/>
    <property type="project" value="UniProtKB-UniRule"/>
</dbReference>
<dbReference type="RefSeq" id="WP_044526433.1">
    <property type="nucleotide sequence ID" value="NZ_CP009440.1"/>
</dbReference>
<evidence type="ECO:0000259" key="7">
    <source>
        <dbReference type="Pfam" id="PF13742"/>
    </source>
</evidence>
<keyword evidence="1" id="KW-0963">Cytoplasm</keyword>
<dbReference type="AlphaFoldDB" id="A0A0B6CVE2"/>
<dbReference type="EC" id="3.1.11.6" evidence="5"/>
<dbReference type="InterPro" id="IPR003753">
    <property type="entry name" value="Exonuc_VII_L"/>
</dbReference>
<evidence type="ECO:0000313" key="8">
    <source>
        <dbReference type="EMBL" id="AJI52830.1"/>
    </source>
</evidence>
<dbReference type="OrthoDB" id="7235451at2"/>
<proteinExistence type="inferred from homology"/>
<comment type="similarity">
    <text evidence="5">Belongs to the XseA family.</text>
</comment>
<dbReference type="GO" id="GO:0003676">
    <property type="term" value="F:nucleic acid binding"/>
    <property type="evidence" value="ECO:0007669"/>
    <property type="project" value="InterPro"/>
</dbReference>
<comment type="catalytic activity">
    <reaction evidence="5">
        <text>Exonucleolytic cleavage in either 5'- to 3'- or 3'- to 5'-direction to yield nucleoside 5'-phosphates.</text>
        <dbReference type="EC" id="3.1.11.6"/>
    </reaction>
</comment>